<evidence type="ECO:0000256" key="2">
    <source>
        <dbReference type="ARBA" id="ARBA00022723"/>
    </source>
</evidence>
<dbReference type="InterPro" id="IPR050182">
    <property type="entry name" value="Cytochrome_P450_fam2"/>
</dbReference>
<evidence type="ECO:0000256" key="3">
    <source>
        <dbReference type="ARBA" id="ARBA00023004"/>
    </source>
</evidence>
<dbReference type="EMBL" id="SRMA01014731">
    <property type="protein sequence ID" value="TRZ03173.1"/>
    <property type="molecule type" value="Genomic_DNA"/>
</dbReference>
<dbReference type="SUPFAM" id="SSF48264">
    <property type="entry name" value="Cytochrome P450"/>
    <property type="match status" value="1"/>
</dbReference>
<protein>
    <submittedName>
        <fullName evidence="4">Uncharacterized protein</fullName>
    </submittedName>
</protein>
<feature type="non-terminal residue" evidence="4">
    <location>
        <position position="1"/>
    </location>
</feature>
<dbReference type="GO" id="GO:0006082">
    <property type="term" value="P:organic acid metabolic process"/>
    <property type="evidence" value="ECO:0007669"/>
    <property type="project" value="TreeGrafter"/>
</dbReference>
<dbReference type="Gene3D" id="1.10.630.10">
    <property type="entry name" value="Cytochrome P450"/>
    <property type="match status" value="1"/>
</dbReference>
<proteinExistence type="inferred from homology"/>
<dbReference type="PANTHER" id="PTHR24300">
    <property type="entry name" value="CYTOCHROME P450 508A4-RELATED"/>
    <property type="match status" value="1"/>
</dbReference>
<dbReference type="Proteomes" id="UP000316079">
    <property type="component" value="Unassembled WGS sequence"/>
</dbReference>
<dbReference type="GO" id="GO:0005737">
    <property type="term" value="C:cytoplasm"/>
    <property type="evidence" value="ECO:0007669"/>
    <property type="project" value="TreeGrafter"/>
</dbReference>
<sequence length="77" mass="9033">FYNVFPGVMSLLPGKHQTAFTNLDKLKLFFQEEIRKHREDRDPSSPRDYIDCYLEEIDKVTAGTRFLYSDITSSQVN</sequence>
<name>A0A553RLV9_9TELE</name>
<dbReference type="AlphaFoldDB" id="A0A553RLV9"/>
<reference evidence="4 5" key="1">
    <citation type="journal article" date="2019" name="Sci. Data">
        <title>Hybrid genome assembly and annotation of Danionella translucida.</title>
        <authorList>
            <person name="Kadobianskyi M."/>
            <person name="Schulze L."/>
            <person name="Schuelke M."/>
            <person name="Judkewitz B."/>
        </authorList>
    </citation>
    <scope>NUCLEOTIDE SEQUENCE [LARGE SCALE GENOMIC DNA]</scope>
    <source>
        <strain evidence="4 5">Bolton</strain>
    </source>
</reference>
<dbReference type="GO" id="GO:0016712">
    <property type="term" value="F:oxidoreductase activity, acting on paired donors, with incorporation or reduction of molecular oxygen, reduced flavin or flavoprotein as one donor, and incorporation of one atom of oxygen"/>
    <property type="evidence" value="ECO:0007669"/>
    <property type="project" value="TreeGrafter"/>
</dbReference>
<keyword evidence="2" id="KW-0479">Metal-binding</keyword>
<dbReference type="GO" id="GO:0005506">
    <property type="term" value="F:iron ion binding"/>
    <property type="evidence" value="ECO:0007669"/>
    <property type="project" value="InterPro"/>
</dbReference>
<gene>
    <name evidence="4" type="ORF">DNTS_026073</name>
</gene>
<dbReference type="InterPro" id="IPR001128">
    <property type="entry name" value="Cyt_P450"/>
</dbReference>
<keyword evidence="3" id="KW-0408">Iron</keyword>
<keyword evidence="5" id="KW-1185">Reference proteome</keyword>
<evidence type="ECO:0000256" key="1">
    <source>
        <dbReference type="ARBA" id="ARBA00010617"/>
    </source>
</evidence>
<dbReference type="GO" id="GO:0006805">
    <property type="term" value="P:xenobiotic metabolic process"/>
    <property type="evidence" value="ECO:0007669"/>
    <property type="project" value="TreeGrafter"/>
</dbReference>
<dbReference type="PANTHER" id="PTHR24300:SF177">
    <property type="entry name" value="CYTOCHROME P450 2J2"/>
    <property type="match status" value="1"/>
</dbReference>
<dbReference type="STRING" id="623744.A0A553RLV9"/>
<evidence type="ECO:0000313" key="4">
    <source>
        <dbReference type="EMBL" id="TRZ03173.1"/>
    </source>
</evidence>
<evidence type="ECO:0000313" key="5">
    <source>
        <dbReference type="Proteomes" id="UP000316079"/>
    </source>
</evidence>
<dbReference type="Pfam" id="PF00067">
    <property type="entry name" value="p450"/>
    <property type="match status" value="1"/>
</dbReference>
<comment type="caution">
    <text evidence="4">The sequence shown here is derived from an EMBL/GenBank/DDBJ whole genome shotgun (WGS) entry which is preliminary data.</text>
</comment>
<dbReference type="OrthoDB" id="2789670at2759"/>
<organism evidence="4 5">
    <name type="scientific">Danionella cerebrum</name>
    <dbReference type="NCBI Taxonomy" id="2873325"/>
    <lineage>
        <taxon>Eukaryota</taxon>
        <taxon>Metazoa</taxon>
        <taxon>Chordata</taxon>
        <taxon>Craniata</taxon>
        <taxon>Vertebrata</taxon>
        <taxon>Euteleostomi</taxon>
        <taxon>Actinopterygii</taxon>
        <taxon>Neopterygii</taxon>
        <taxon>Teleostei</taxon>
        <taxon>Ostariophysi</taxon>
        <taxon>Cypriniformes</taxon>
        <taxon>Danionidae</taxon>
        <taxon>Danioninae</taxon>
        <taxon>Danionella</taxon>
    </lineage>
</organism>
<dbReference type="GO" id="GO:0020037">
    <property type="term" value="F:heme binding"/>
    <property type="evidence" value="ECO:0007669"/>
    <property type="project" value="InterPro"/>
</dbReference>
<accession>A0A553RLV9</accession>
<comment type="similarity">
    <text evidence="1">Belongs to the cytochrome P450 family.</text>
</comment>
<dbReference type="InterPro" id="IPR036396">
    <property type="entry name" value="Cyt_P450_sf"/>
</dbReference>